<comment type="catalytic activity">
    <reaction evidence="5 6">
        <text>L-histidine = trans-urocanate + NH4(+)</text>
        <dbReference type="Rhea" id="RHEA:21232"/>
        <dbReference type="ChEBI" id="CHEBI:17771"/>
        <dbReference type="ChEBI" id="CHEBI:28938"/>
        <dbReference type="ChEBI" id="CHEBI:57595"/>
        <dbReference type="EC" id="4.3.1.3"/>
    </reaction>
</comment>
<dbReference type="GO" id="GO:0005737">
    <property type="term" value="C:cytoplasm"/>
    <property type="evidence" value="ECO:0007669"/>
    <property type="project" value="UniProtKB-SubCell"/>
</dbReference>
<dbReference type="RefSeq" id="WP_005007047.1">
    <property type="nucleotide sequence ID" value="NZ_HG422173.1"/>
</dbReference>
<feature type="cross-link" description="5-imidazolinone (Ala-Gly)" evidence="6">
    <location>
        <begin position="143"/>
        <end position="145"/>
    </location>
</feature>
<dbReference type="GO" id="GO:0004397">
    <property type="term" value="F:histidine ammonia-lyase activity"/>
    <property type="evidence" value="ECO:0007669"/>
    <property type="project" value="UniProtKB-UniRule"/>
</dbReference>
<feature type="modified residue" description="2,3-didehydroalanine (Ser)" evidence="6">
    <location>
        <position position="144"/>
    </location>
</feature>
<evidence type="ECO:0000313" key="9">
    <source>
        <dbReference type="Proteomes" id="UP000011704"/>
    </source>
</evidence>
<dbReference type="FunFam" id="1.10.275.10:FF:000005">
    <property type="entry name" value="Histidine ammonia-lyase"/>
    <property type="match status" value="1"/>
</dbReference>
<reference evidence="8 9" key="1">
    <citation type="journal article" date="2013" name="Front. Microbiol.">
        <title>The genome of Nitrospina gracilis illuminates the metabolism and evolution of the major marine nitrite oxidizer.</title>
        <authorList>
            <person name="Luecker S."/>
            <person name="Nowka B."/>
            <person name="Rattei T."/>
            <person name="Spieck E."/>
            <person name="and Daims H."/>
        </authorList>
    </citation>
    <scope>NUCLEOTIDE SEQUENCE [LARGE SCALE GENOMIC DNA]</scope>
    <source>
        <strain evidence="8 9">3/211</strain>
    </source>
</reference>
<dbReference type="AlphaFoldDB" id="M1Z9Y4"/>
<keyword evidence="9" id="KW-1185">Reference proteome</keyword>
<evidence type="ECO:0000256" key="2">
    <source>
        <dbReference type="ARBA" id="ARBA00012994"/>
    </source>
</evidence>
<dbReference type="Gene3D" id="1.10.275.10">
    <property type="entry name" value="Fumarase/aspartase (N-terminal domain)"/>
    <property type="match status" value="1"/>
</dbReference>
<dbReference type="GO" id="GO:0019557">
    <property type="term" value="P:L-histidine catabolic process to glutamate and formate"/>
    <property type="evidence" value="ECO:0007669"/>
    <property type="project" value="UniProtKB-UniPathway"/>
</dbReference>
<dbReference type="CDD" id="cd00332">
    <property type="entry name" value="PAL-HAL"/>
    <property type="match status" value="1"/>
</dbReference>
<dbReference type="Proteomes" id="UP000011704">
    <property type="component" value="Unassembled WGS sequence"/>
</dbReference>
<evidence type="ECO:0000256" key="3">
    <source>
        <dbReference type="ARBA" id="ARBA00022808"/>
    </source>
</evidence>
<dbReference type="InterPro" id="IPR008948">
    <property type="entry name" value="L-Aspartase-like"/>
</dbReference>
<gene>
    <name evidence="6 8" type="primary">hutH</name>
    <name evidence="8" type="ORF">NITGR_20047</name>
</gene>
<keyword evidence="4 6" id="KW-0456">Lyase</keyword>
<organism evidence="8 9">
    <name type="scientific">Nitrospina gracilis (strain 3/211)</name>
    <dbReference type="NCBI Taxonomy" id="1266370"/>
    <lineage>
        <taxon>Bacteria</taxon>
        <taxon>Pseudomonadati</taxon>
        <taxon>Nitrospinota/Tectimicrobiota group</taxon>
        <taxon>Nitrospinota</taxon>
        <taxon>Nitrospinia</taxon>
        <taxon>Nitrospinales</taxon>
        <taxon>Nitrospinaceae</taxon>
        <taxon>Nitrospina</taxon>
    </lineage>
</organism>
<accession>M1Z9Y4</accession>
<comment type="subcellular location">
    <subcellularLocation>
        <location evidence="6">Cytoplasm</location>
    </subcellularLocation>
</comment>
<evidence type="ECO:0000256" key="5">
    <source>
        <dbReference type="ARBA" id="ARBA00049269"/>
    </source>
</evidence>
<dbReference type="PANTHER" id="PTHR10362">
    <property type="entry name" value="HISTIDINE AMMONIA-LYASE"/>
    <property type="match status" value="1"/>
</dbReference>
<dbReference type="EC" id="4.3.1.3" evidence="2 6"/>
<evidence type="ECO:0000256" key="1">
    <source>
        <dbReference type="ARBA" id="ARBA00005113"/>
    </source>
</evidence>
<dbReference type="InterPro" id="IPR001106">
    <property type="entry name" value="Aromatic_Lyase"/>
</dbReference>
<comment type="caution">
    <text evidence="8">The sequence shown here is derived from an EMBL/GenBank/DDBJ whole genome shotgun (WGS) entry which is preliminary data.</text>
</comment>
<evidence type="ECO:0000256" key="4">
    <source>
        <dbReference type="ARBA" id="ARBA00023239"/>
    </source>
</evidence>
<keyword evidence="6" id="KW-0963">Cytoplasm</keyword>
<proteinExistence type="inferred from homology"/>
<protein>
    <recommendedName>
        <fullName evidence="2 6">Histidine ammonia-lyase</fullName>
        <shortName evidence="6">Histidase</shortName>
        <ecNumber evidence="2 6">4.3.1.3</ecNumber>
    </recommendedName>
</protein>
<dbReference type="HAMAP" id="MF_00229">
    <property type="entry name" value="His_ammonia_lyase"/>
    <property type="match status" value="1"/>
</dbReference>
<dbReference type="SUPFAM" id="SSF48557">
    <property type="entry name" value="L-aspartase-like"/>
    <property type="match status" value="1"/>
</dbReference>
<dbReference type="InterPro" id="IPR024083">
    <property type="entry name" value="Fumarase/histidase_N"/>
</dbReference>
<dbReference type="UniPathway" id="UPA00379">
    <property type="reaction ID" value="UER00549"/>
</dbReference>
<comment type="PTM">
    <text evidence="6">Contains an active site 4-methylidene-imidazol-5-one (MIO), which is formed autocatalytically by cyclization and dehydration of residues Ala-Ser-Gly.</text>
</comment>
<comment type="pathway">
    <text evidence="1 6">Amino-acid degradation; L-histidine degradation into L-glutamate; N-formimidoyl-L-glutamate from L-histidine: step 1/3.</text>
</comment>
<dbReference type="GO" id="GO:0019556">
    <property type="term" value="P:L-histidine catabolic process to glutamate and formamide"/>
    <property type="evidence" value="ECO:0007669"/>
    <property type="project" value="UniProtKB-UniPathway"/>
</dbReference>
<evidence type="ECO:0000313" key="8">
    <source>
        <dbReference type="EMBL" id="CCQ90012.1"/>
    </source>
</evidence>
<dbReference type="Gene3D" id="1.20.200.10">
    <property type="entry name" value="Fumarase/aspartase (Central domain)"/>
    <property type="match status" value="1"/>
</dbReference>
<dbReference type="HOGENOM" id="CLU_014801_4_0_0"/>
<evidence type="ECO:0000256" key="6">
    <source>
        <dbReference type="HAMAP-Rule" id="MF_00229"/>
    </source>
</evidence>
<dbReference type="InParanoid" id="M1Z9Y4"/>
<sequence length="508" mass="54577">MEPLQLDGNNLTLEQAVRAVKNNTPLSLTAEARDRVNHSREQIDTAVRERRVVYGVTTGFGALSNVVIPPEDARALQNNVLRSHAAGVGPPFEDEVVRMTTLLMVNSMSKGYSGICLSTLETLIALFNKGVVPVVPAQGSVGASGDLAPMAHLSLVLIGRGRARYQGEEMEGAEALKRAGIEPVTLAEGEGLALINGTQVMTALGALTLCRGLRLAKVLDIAAAMSLEVLLGTNTQFHKRIHHIRPHPGQIDTASNMRKITDGSEIISSHKDCDRVQDAYSLRCVPQVHGATRDTLAHVRRVLETEMNSATENPLVFENGQVLSGGNFHGQPVALAMDFMTIALAELANISERRIERMVNPNLSGLPSFLIEGGGLHSGFMIAQYTAAALVSENKAWAHPASVDSIPTSANKEDHVSMGTIGARKARHVVENLKYVAAIELLCGAQAMDLFTNLKPGQGTLAAYQVLRNFVSHMDADRELNPDIETVARLIDNDDILGAVEKVTGPLL</sequence>
<dbReference type="STRING" id="1266370.NITGR_20047"/>
<dbReference type="NCBIfam" id="TIGR01225">
    <property type="entry name" value="hutH"/>
    <property type="match status" value="1"/>
</dbReference>
<name>M1Z9Y4_NITG3</name>
<comment type="similarity">
    <text evidence="6 7">Belongs to the PAL/histidase family.</text>
</comment>
<dbReference type="FunFam" id="1.20.200.10:FF:000003">
    <property type="entry name" value="Histidine ammonia-lyase"/>
    <property type="match status" value="1"/>
</dbReference>
<dbReference type="InterPro" id="IPR005921">
    <property type="entry name" value="HutH"/>
</dbReference>
<dbReference type="EMBL" id="CAQJ01000022">
    <property type="protein sequence ID" value="CCQ90012.1"/>
    <property type="molecule type" value="Genomic_DNA"/>
</dbReference>
<dbReference type="OrthoDB" id="9806955at2"/>
<dbReference type="Pfam" id="PF00221">
    <property type="entry name" value="Lyase_aromatic"/>
    <property type="match status" value="1"/>
</dbReference>
<dbReference type="PROSITE" id="PS50890">
    <property type="entry name" value="PUA"/>
    <property type="match status" value="1"/>
</dbReference>
<evidence type="ECO:0000256" key="7">
    <source>
        <dbReference type="RuleBase" id="RU003954"/>
    </source>
</evidence>
<dbReference type="NCBIfam" id="NF006871">
    <property type="entry name" value="PRK09367.1"/>
    <property type="match status" value="1"/>
</dbReference>
<keyword evidence="3 6" id="KW-0369">Histidine metabolism</keyword>